<dbReference type="AlphaFoldDB" id="X0YB42"/>
<dbReference type="Gene3D" id="3.40.50.300">
    <property type="entry name" value="P-loop containing nucleotide triphosphate hydrolases"/>
    <property type="match status" value="1"/>
</dbReference>
<name>X0YB42_9ZZZZ</name>
<feature type="non-terminal residue" evidence="2">
    <location>
        <position position="206"/>
    </location>
</feature>
<gene>
    <name evidence="2" type="ORF">S01H1_81695</name>
</gene>
<feature type="domain" description="4Fe-4S ferredoxin-type" evidence="1">
    <location>
        <begin position="18"/>
        <end position="47"/>
    </location>
</feature>
<comment type="caution">
    <text evidence="2">The sequence shown here is derived from an EMBL/GenBank/DDBJ whole genome shotgun (WGS) entry which is preliminary data.</text>
</comment>
<dbReference type="PANTHER" id="PTHR43063">
    <property type="entry name" value="4FE-4S CLUSTER CONTAINING PARA FAMILY ATPASE PROTEIN"/>
    <property type="match status" value="1"/>
</dbReference>
<dbReference type="PROSITE" id="PS00198">
    <property type="entry name" value="4FE4S_FER_1"/>
    <property type="match status" value="1"/>
</dbReference>
<dbReference type="EMBL" id="BARS01055315">
    <property type="protein sequence ID" value="GAG44497.1"/>
    <property type="molecule type" value="Genomic_DNA"/>
</dbReference>
<sequence>DHLILSIKRNKVKDIKQVIPKFYLSQCKQCGKCGEVCKFNAIAAVKGHYPIFVETPCNGCQACIISCPYDAIKKGERKVGEIFNGKKGNLNLVSAQIVPNYAISVFVVEKELEYTKTKQDDYDYIIIDTATGTHCNVIEALNKCDIIFAVTEPTPLGAHDLELILKLLKILNKNAKVVLNRSDIGNKKLIETLVKKYNTKITAEIP</sequence>
<proteinExistence type="predicted"/>
<accession>X0YB42</accession>
<feature type="non-terminal residue" evidence="2">
    <location>
        <position position="1"/>
    </location>
</feature>
<protein>
    <recommendedName>
        <fullName evidence="1">4Fe-4S ferredoxin-type domain-containing protein</fullName>
    </recommendedName>
</protein>
<feature type="domain" description="4Fe-4S ferredoxin-type" evidence="1">
    <location>
        <begin position="48"/>
        <end position="77"/>
    </location>
</feature>
<dbReference type="InterPro" id="IPR017900">
    <property type="entry name" value="4Fe4S_Fe_S_CS"/>
</dbReference>
<organism evidence="2">
    <name type="scientific">marine sediment metagenome</name>
    <dbReference type="NCBI Taxonomy" id="412755"/>
    <lineage>
        <taxon>unclassified sequences</taxon>
        <taxon>metagenomes</taxon>
        <taxon>ecological metagenomes</taxon>
    </lineage>
</organism>
<dbReference type="Gene3D" id="3.30.70.20">
    <property type="match status" value="1"/>
</dbReference>
<evidence type="ECO:0000313" key="2">
    <source>
        <dbReference type="EMBL" id="GAG44497.1"/>
    </source>
</evidence>
<dbReference type="Pfam" id="PF13187">
    <property type="entry name" value="Fer4_9"/>
    <property type="match status" value="1"/>
</dbReference>
<dbReference type="InterPro" id="IPR017896">
    <property type="entry name" value="4Fe4S_Fe-S-bd"/>
</dbReference>
<dbReference type="PANTHER" id="PTHR43063:SF1">
    <property type="entry name" value="4FE-4S CLUSTER CONTAINING PARA FAMILY ATPASE PROTEIN"/>
    <property type="match status" value="1"/>
</dbReference>
<dbReference type="InterPro" id="IPR027417">
    <property type="entry name" value="P-loop_NTPase"/>
</dbReference>
<reference evidence="2" key="1">
    <citation type="journal article" date="2014" name="Front. Microbiol.">
        <title>High frequency of phylogenetically diverse reductive dehalogenase-homologous genes in deep subseafloor sedimentary metagenomes.</title>
        <authorList>
            <person name="Kawai M."/>
            <person name="Futagami T."/>
            <person name="Toyoda A."/>
            <person name="Takaki Y."/>
            <person name="Nishi S."/>
            <person name="Hori S."/>
            <person name="Arai W."/>
            <person name="Tsubouchi T."/>
            <person name="Morono Y."/>
            <person name="Uchiyama I."/>
            <person name="Ito T."/>
            <person name="Fujiyama A."/>
            <person name="Inagaki F."/>
            <person name="Takami H."/>
        </authorList>
    </citation>
    <scope>NUCLEOTIDE SEQUENCE</scope>
    <source>
        <strain evidence="2">Expedition CK06-06</strain>
    </source>
</reference>
<dbReference type="SUPFAM" id="SSF54862">
    <property type="entry name" value="4Fe-4S ferredoxins"/>
    <property type="match status" value="1"/>
</dbReference>
<evidence type="ECO:0000259" key="1">
    <source>
        <dbReference type="PROSITE" id="PS51379"/>
    </source>
</evidence>
<dbReference type="PROSITE" id="PS51379">
    <property type="entry name" value="4FE4S_FER_2"/>
    <property type="match status" value="2"/>
</dbReference>
<dbReference type="SUPFAM" id="SSF52540">
    <property type="entry name" value="P-loop containing nucleoside triphosphate hydrolases"/>
    <property type="match status" value="1"/>
</dbReference>